<dbReference type="Pfam" id="PF10123">
    <property type="entry name" value="Mu-like_Pro"/>
    <property type="match status" value="1"/>
</dbReference>
<protein>
    <submittedName>
        <fullName evidence="2">Mu-like prophage I protein</fullName>
    </submittedName>
</protein>
<dbReference type="RefSeq" id="WP_062626752.1">
    <property type="nucleotide sequence ID" value="NZ_AP018738.1"/>
</dbReference>
<evidence type="ECO:0000313" key="3">
    <source>
        <dbReference type="Proteomes" id="UP000033070"/>
    </source>
</evidence>
<dbReference type="STRING" id="1188319.OYT1_01584"/>
<dbReference type="EMBL" id="AP018738">
    <property type="protein sequence ID" value="BBE51789.1"/>
    <property type="molecule type" value="Genomic_DNA"/>
</dbReference>
<evidence type="ECO:0000256" key="1">
    <source>
        <dbReference type="SAM" id="Coils"/>
    </source>
</evidence>
<sequence>MPHSNQQSANFAALTFELGAGGDAVTTEAHLLPVGPFRSSDVRPVECAAWQLDASIAARVIARAADRKTDTLIDYEHQSLRSETNGQKVIAAGWIPNTFEWRDGKGLYAINIGWTGQARREIADKQYRYISTVFYYDGVTGEVLEIISVALTNTPGIDGLDALAAMARAALSRGELTDFLTTGGADMALNDQQAAALTSERDSLKTNVTALTTERDGLNTQVAALTRENGELKTKVAAIEDEKAKAALAADKAKHAELLTAALTDGRLTPAQKPWAEKQTLAALTEYLDATKPVALLTKQVDGKDQAGNHGLNETELAFCTRMGVKPEDYVKNKAS</sequence>
<dbReference type="Proteomes" id="UP000033070">
    <property type="component" value="Chromosome"/>
</dbReference>
<evidence type="ECO:0000313" key="2">
    <source>
        <dbReference type="EMBL" id="BBE51789.1"/>
    </source>
</evidence>
<dbReference type="OrthoDB" id="2043985at2"/>
<dbReference type="PIRSF" id="PIRSF016624">
    <property type="entry name" value="Mu_prophg_I"/>
    <property type="match status" value="1"/>
</dbReference>
<keyword evidence="1" id="KW-0175">Coiled coil</keyword>
<name>A0A2Z6GEN9_9PROT</name>
<dbReference type="Gene3D" id="1.20.5.1000">
    <property type="entry name" value="arf6 gtpase in complex with a specific effector, jip4"/>
    <property type="match status" value="1"/>
</dbReference>
<dbReference type="AlphaFoldDB" id="A0A2Z6GEN9"/>
<accession>A0A2Z6GEN9</accession>
<keyword evidence="3" id="KW-1185">Reference proteome</keyword>
<organism evidence="2 3">
    <name type="scientific">Ferriphaselus amnicola</name>
    <dbReference type="NCBI Taxonomy" id="1188319"/>
    <lineage>
        <taxon>Bacteria</taxon>
        <taxon>Pseudomonadati</taxon>
        <taxon>Pseudomonadota</taxon>
        <taxon>Betaproteobacteria</taxon>
        <taxon>Nitrosomonadales</taxon>
        <taxon>Gallionellaceae</taxon>
        <taxon>Ferriphaselus</taxon>
    </lineage>
</organism>
<gene>
    <name evidence="2" type="ORF">OYT1_ch2273</name>
</gene>
<proteinExistence type="predicted"/>
<feature type="coiled-coil region" evidence="1">
    <location>
        <begin position="194"/>
        <end position="242"/>
    </location>
</feature>
<dbReference type="InterPro" id="IPR012106">
    <property type="entry name" value="Phage_Mu_Gp1"/>
</dbReference>
<reference evidence="2 3" key="1">
    <citation type="submission" date="2018-06" db="EMBL/GenBank/DDBJ databases">
        <title>OYT1 Genome Sequencing.</title>
        <authorList>
            <person name="Kato S."/>
            <person name="Itoh T."/>
            <person name="Ohkuma M."/>
        </authorList>
    </citation>
    <scope>NUCLEOTIDE SEQUENCE [LARGE SCALE GENOMIC DNA]</scope>
    <source>
        <strain evidence="2 3">OYT1</strain>
    </source>
</reference>
<dbReference type="KEGG" id="fam:OYT1_ch2273"/>